<name>A0A3P6VE57_LITSI</name>
<protein>
    <submittedName>
        <fullName evidence="2">Uncharacterized protein</fullName>
    </submittedName>
</protein>
<reference evidence="2 3" key="1">
    <citation type="submission" date="2018-08" db="EMBL/GenBank/DDBJ databases">
        <authorList>
            <person name="Laetsch R D."/>
            <person name="Stevens L."/>
            <person name="Kumar S."/>
            <person name="Blaxter L. M."/>
        </authorList>
    </citation>
    <scope>NUCLEOTIDE SEQUENCE [LARGE SCALE GENOMIC DNA]</scope>
</reference>
<dbReference type="GO" id="GO:0003723">
    <property type="term" value="F:RNA binding"/>
    <property type="evidence" value="ECO:0007669"/>
    <property type="project" value="InterPro"/>
</dbReference>
<dbReference type="STRING" id="42156.A0A3P6VE57"/>
<dbReference type="AlphaFoldDB" id="A0A3P6VE57"/>
<sequence>MDDPARAVVTTASGSNSGSDTHNVQICPPAQSLGNTNARSFDFPDLTDFVDRRTENELNELFADRYTMANKLYAEVGNGFPDPIVVYPWSETPKRNFDYVGRHQSWREEKRQNIGSEWRNRRENSKYPYLTQESRKRHYPTTSVFYPGRTNPKKMMLAKKT</sequence>
<dbReference type="OMA" id="QNIGSEW"/>
<evidence type="ECO:0000256" key="1">
    <source>
        <dbReference type="SAM" id="MobiDB-lite"/>
    </source>
</evidence>
<accession>A0A3P6VE57</accession>
<gene>
    <name evidence="2" type="ORF">NLS_LOCUS8627</name>
</gene>
<dbReference type="GO" id="GO:0106005">
    <property type="term" value="P:RNA 5'-cap (guanine-N7)-methylation"/>
    <property type="evidence" value="ECO:0007669"/>
    <property type="project" value="InterPro"/>
</dbReference>
<feature type="region of interest" description="Disordered" evidence="1">
    <location>
        <begin position="1"/>
        <end position="23"/>
    </location>
</feature>
<evidence type="ECO:0000313" key="3">
    <source>
        <dbReference type="Proteomes" id="UP000277928"/>
    </source>
</evidence>
<dbReference type="OrthoDB" id="5875297at2759"/>
<proteinExistence type="predicted"/>
<dbReference type="Pfam" id="PF15320">
    <property type="entry name" value="RAM"/>
    <property type="match status" value="1"/>
</dbReference>
<organism evidence="2 3">
    <name type="scientific">Litomosoides sigmodontis</name>
    <name type="common">Filarial nematode worm</name>
    <dbReference type="NCBI Taxonomy" id="42156"/>
    <lineage>
        <taxon>Eukaryota</taxon>
        <taxon>Metazoa</taxon>
        <taxon>Ecdysozoa</taxon>
        <taxon>Nematoda</taxon>
        <taxon>Chromadorea</taxon>
        <taxon>Rhabditida</taxon>
        <taxon>Spirurina</taxon>
        <taxon>Spiruromorpha</taxon>
        <taxon>Filarioidea</taxon>
        <taxon>Onchocercidae</taxon>
        <taxon>Litomosoides</taxon>
    </lineage>
</organism>
<dbReference type="InterPro" id="IPR028271">
    <property type="entry name" value="RAMAC"/>
</dbReference>
<dbReference type="GO" id="GO:0031533">
    <property type="term" value="C:mRNA capping enzyme complex"/>
    <property type="evidence" value="ECO:0007669"/>
    <property type="project" value="InterPro"/>
</dbReference>
<keyword evidence="3" id="KW-1185">Reference proteome</keyword>
<evidence type="ECO:0000313" key="2">
    <source>
        <dbReference type="EMBL" id="VDK88344.1"/>
    </source>
</evidence>
<dbReference type="Proteomes" id="UP000277928">
    <property type="component" value="Unassembled WGS sequence"/>
</dbReference>
<feature type="compositionally biased region" description="Polar residues" evidence="1">
    <location>
        <begin position="10"/>
        <end position="23"/>
    </location>
</feature>
<dbReference type="EMBL" id="UYRX01001131">
    <property type="protein sequence ID" value="VDK88344.1"/>
    <property type="molecule type" value="Genomic_DNA"/>
</dbReference>